<dbReference type="Proteomes" id="UP000236023">
    <property type="component" value="Unassembled WGS sequence"/>
</dbReference>
<dbReference type="GO" id="GO:0016779">
    <property type="term" value="F:nucleotidyltransferase activity"/>
    <property type="evidence" value="ECO:0007669"/>
    <property type="project" value="UniProtKB-ARBA"/>
</dbReference>
<name>A0A2N8T3C3_STUST</name>
<dbReference type="Pfam" id="PF12804">
    <property type="entry name" value="NTP_transf_3"/>
    <property type="match status" value="1"/>
</dbReference>
<dbReference type="Gene3D" id="3.90.550.10">
    <property type="entry name" value="Spore Coat Polysaccharide Biosynthesis Protein SpsA, Chain A"/>
    <property type="match status" value="1"/>
</dbReference>
<dbReference type="PANTHER" id="PTHR43777:SF1">
    <property type="entry name" value="MOLYBDENUM COFACTOR CYTIDYLYLTRANSFERASE"/>
    <property type="match status" value="1"/>
</dbReference>
<sequence length="200" mass="21404">MPEPAAGVCAIVLAAGQGSRYRQAGGEDKLLAPSRADAPSSPVLRATLDALQGVAERMVIVVREDNHDLRRWLQAHAGPFEVLTVQTRGLGHSLAQAVERCPAARGWLVVLGDMPYVRPQTLRRIAAAIAADTLVVPLHQGRRGHPRGIGCAYRAALLVLDGDRGAQALFTGRPVLELAVDDPGVLQDIDRPDDRLKPEA</sequence>
<comment type="caution">
    <text evidence="3">The sequence shown here is derived from an EMBL/GenBank/DDBJ whole genome shotgun (WGS) entry which is preliminary data.</text>
</comment>
<accession>A0A2N8T3C3</accession>
<evidence type="ECO:0000313" key="3">
    <source>
        <dbReference type="EMBL" id="PNG09249.1"/>
    </source>
</evidence>
<evidence type="ECO:0000313" key="4">
    <source>
        <dbReference type="Proteomes" id="UP000236023"/>
    </source>
</evidence>
<reference evidence="3 4" key="1">
    <citation type="submission" date="2018-01" db="EMBL/GenBank/DDBJ databases">
        <title>Denitrification phenotypes of diverse strains of Pseudomonas stutzeri.</title>
        <authorList>
            <person name="Milligan D.A."/>
            <person name="Bergaust L."/>
            <person name="Bakken L.R."/>
            <person name="Frostegard A."/>
        </authorList>
    </citation>
    <scope>NUCLEOTIDE SEQUENCE [LARGE SCALE GENOMIC DNA]</scope>
    <source>
        <strain evidence="3 4">24a75</strain>
    </source>
</reference>
<feature type="domain" description="MobA-like NTP transferase" evidence="2">
    <location>
        <begin position="10"/>
        <end position="171"/>
    </location>
</feature>
<keyword evidence="3" id="KW-0808">Transferase</keyword>
<dbReference type="InterPro" id="IPR029044">
    <property type="entry name" value="Nucleotide-diphossugar_trans"/>
</dbReference>
<dbReference type="AlphaFoldDB" id="A0A2N8T3C3"/>
<organism evidence="3 4">
    <name type="scientific">Stutzerimonas stutzeri</name>
    <name type="common">Pseudomonas stutzeri</name>
    <dbReference type="NCBI Taxonomy" id="316"/>
    <lineage>
        <taxon>Bacteria</taxon>
        <taxon>Pseudomonadati</taxon>
        <taxon>Pseudomonadota</taxon>
        <taxon>Gammaproteobacteria</taxon>
        <taxon>Pseudomonadales</taxon>
        <taxon>Pseudomonadaceae</taxon>
        <taxon>Stutzerimonas</taxon>
    </lineage>
</organism>
<dbReference type="RefSeq" id="WP_102894519.1">
    <property type="nucleotide sequence ID" value="NZ_JAMOHU010000036.1"/>
</dbReference>
<proteinExistence type="predicted"/>
<dbReference type="InterPro" id="IPR025877">
    <property type="entry name" value="MobA-like_NTP_Trfase"/>
</dbReference>
<gene>
    <name evidence="3" type="ORF">CXK94_11975</name>
</gene>
<evidence type="ECO:0000259" key="2">
    <source>
        <dbReference type="Pfam" id="PF12804"/>
    </source>
</evidence>
<evidence type="ECO:0000256" key="1">
    <source>
        <dbReference type="ARBA" id="ARBA00022842"/>
    </source>
</evidence>
<dbReference type="CDD" id="cd04182">
    <property type="entry name" value="GT_2_like_f"/>
    <property type="match status" value="1"/>
</dbReference>
<protein>
    <submittedName>
        <fullName evidence="3">Nucleotidyltransferase family protein</fullName>
    </submittedName>
</protein>
<keyword evidence="1" id="KW-0460">Magnesium</keyword>
<dbReference type="SUPFAM" id="SSF53448">
    <property type="entry name" value="Nucleotide-diphospho-sugar transferases"/>
    <property type="match status" value="1"/>
</dbReference>
<dbReference type="PANTHER" id="PTHR43777">
    <property type="entry name" value="MOLYBDENUM COFACTOR CYTIDYLYLTRANSFERASE"/>
    <property type="match status" value="1"/>
</dbReference>
<dbReference type="EMBL" id="POUT01000006">
    <property type="protein sequence ID" value="PNG09249.1"/>
    <property type="molecule type" value="Genomic_DNA"/>
</dbReference>